<name>A0A0D0ECW2_9AGAM</name>
<dbReference type="EMBL" id="KN824843">
    <property type="protein sequence ID" value="KIL00066.1"/>
    <property type="molecule type" value="Genomic_DNA"/>
</dbReference>
<evidence type="ECO:0000313" key="2">
    <source>
        <dbReference type="Proteomes" id="UP000054538"/>
    </source>
</evidence>
<protein>
    <submittedName>
        <fullName evidence="1">Uncharacterized protein</fullName>
    </submittedName>
</protein>
<dbReference type="Gene3D" id="3.40.50.1000">
    <property type="entry name" value="HAD superfamily/HAD-like"/>
    <property type="match status" value="1"/>
</dbReference>
<reference evidence="2" key="2">
    <citation type="submission" date="2015-01" db="EMBL/GenBank/DDBJ databases">
        <title>Evolutionary Origins and Diversification of the Mycorrhizal Mutualists.</title>
        <authorList>
            <consortium name="DOE Joint Genome Institute"/>
            <consortium name="Mycorrhizal Genomics Consortium"/>
            <person name="Kohler A."/>
            <person name="Kuo A."/>
            <person name="Nagy L.G."/>
            <person name="Floudas D."/>
            <person name="Copeland A."/>
            <person name="Barry K.W."/>
            <person name="Cichocki N."/>
            <person name="Veneault-Fourrey C."/>
            <person name="LaButti K."/>
            <person name="Lindquist E.A."/>
            <person name="Lipzen A."/>
            <person name="Lundell T."/>
            <person name="Morin E."/>
            <person name="Murat C."/>
            <person name="Riley R."/>
            <person name="Ohm R."/>
            <person name="Sun H."/>
            <person name="Tunlid A."/>
            <person name="Henrissat B."/>
            <person name="Grigoriev I.V."/>
            <person name="Hibbett D.S."/>
            <person name="Martin F."/>
        </authorList>
    </citation>
    <scope>NUCLEOTIDE SEQUENCE [LARGE SCALE GENOMIC DNA]</scope>
    <source>
        <strain evidence="2">Ve08.2h10</strain>
    </source>
</reference>
<dbReference type="SUPFAM" id="SSF56784">
    <property type="entry name" value="HAD-like"/>
    <property type="match status" value="1"/>
</dbReference>
<dbReference type="OrthoDB" id="40579at2759"/>
<accession>A0A0D0ECW2</accession>
<dbReference type="InterPro" id="IPR023198">
    <property type="entry name" value="PGP-like_dom2"/>
</dbReference>
<dbReference type="Gene3D" id="1.10.150.240">
    <property type="entry name" value="Putative phosphatase, domain 2"/>
    <property type="match status" value="1"/>
</dbReference>
<dbReference type="InterPro" id="IPR023214">
    <property type="entry name" value="HAD_sf"/>
</dbReference>
<dbReference type="HOGENOM" id="CLU_1475614_0_0_1"/>
<dbReference type="Proteomes" id="UP000054538">
    <property type="component" value="Unassembled WGS sequence"/>
</dbReference>
<dbReference type="STRING" id="930991.A0A0D0ECW2"/>
<dbReference type="InParanoid" id="A0A0D0ECW2"/>
<reference evidence="1 2" key="1">
    <citation type="submission" date="2014-04" db="EMBL/GenBank/DDBJ databases">
        <authorList>
            <consortium name="DOE Joint Genome Institute"/>
            <person name="Kuo A."/>
            <person name="Kohler A."/>
            <person name="Jargeat P."/>
            <person name="Nagy L.G."/>
            <person name="Floudas D."/>
            <person name="Copeland A."/>
            <person name="Barry K.W."/>
            <person name="Cichocki N."/>
            <person name="Veneault-Fourrey C."/>
            <person name="LaButti K."/>
            <person name="Lindquist E.A."/>
            <person name="Lipzen A."/>
            <person name="Lundell T."/>
            <person name="Morin E."/>
            <person name="Murat C."/>
            <person name="Sun H."/>
            <person name="Tunlid A."/>
            <person name="Henrissat B."/>
            <person name="Grigoriev I.V."/>
            <person name="Hibbett D.S."/>
            <person name="Martin F."/>
            <person name="Nordberg H.P."/>
            <person name="Cantor M.N."/>
            <person name="Hua S.X."/>
        </authorList>
    </citation>
    <scope>NUCLEOTIDE SEQUENCE [LARGE SCALE GENOMIC DNA]</scope>
    <source>
        <strain evidence="1 2">Ve08.2h10</strain>
    </source>
</reference>
<evidence type="ECO:0000313" key="1">
    <source>
        <dbReference type="EMBL" id="KIL00066.1"/>
    </source>
</evidence>
<proteinExistence type="predicted"/>
<dbReference type="PANTHER" id="PTHR43481">
    <property type="entry name" value="FRUCTOSE-1-PHOSPHATE PHOSPHATASE"/>
    <property type="match status" value="1"/>
</dbReference>
<dbReference type="InterPro" id="IPR036412">
    <property type="entry name" value="HAD-like_sf"/>
</dbReference>
<dbReference type="PANTHER" id="PTHR43481:SF4">
    <property type="entry name" value="GLYCEROL-1-PHOSPHATE PHOSPHOHYDROLASE 1-RELATED"/>
    <property type="match status" value="1"/>
</dbReference>
<organism evidence="1 2">
    <name type="scientific">Paxillus rubicundulus Ve08.2h10</name>
    <dbReference type="NCBI Taxonomy" id="930991"/>
    <lineage>
        <taxon>Eukaryota</taxon>
        <taxon>Fungi</taxon>
        <taxon>Dikarya</taxon>
        <taxon>Basidiomycota</taxon>
        <taxon>Agaricomycotina</taxon>
        <taxon>Agaricomycetes</taxon>
        <taxon>Agaricomycetidae</taxon>
        <taxon>Boletales</taxon>
        <taxon>Paxilineae</taxon>
        <taxon>Paxillaceae</taxon>
        <taxon>Paxillus</taxon>
    </lineage>
</organism>
<dbReference type="InterPro" id="IPR051806">
    <property type="entry name" value="HAD-like_SPP"/>
</dbReference>
<dbReference type="GO" id="GO:0050308">
    <property type="term" value="F:sugar-phosphatase activity"/>
    <property type="evidence" value="ECO:0007669"/>
    <property type="project" value="TreeGrafter"/>
</dbReference>
<sequence length="183" mass="19349">MPEVILQVRVIPPSTPFSFAKTRPGLDVKKILHTSHGVRTNDNLAKWCGIAGLEVLKDEVDRFERAIIESADNDITILPGVRSATTALKVANIDAPAEFVTADDAGKGTPHPDPYLGVVVEDGPAGVTRGLDARSRVIGLLTTHSMEQMLKAAETACEGYFGMISSSSVVVTDDGVAVTIPLG</sequence>
<dbReference type="AlphaFoldDB" id="A0A0D0ECW2"/>
<gene>
    <name evidence="1" type="ORF">PAXRUDRAFT_30106</name>
</gene>
<keyword evidence="2" id="KW-1185">Reference proteome</keyword>